<feature type="transmembrane region" description="Helical" evidence="8">
    <location>
        <begin position="29"/>
        <end position="49"/>
    </location>
</feature>
<dbReference type="PANTHER" id="PTHR34583:SF2">
    <property type="entry name" value="ANTIPORTER SUBUNIT MNHC2-RELATED"/>
    <property type="match status" value="1"/>
</dbReference>
<organism evidence="9">
    <name type="scientific">Caulobacter sp. 73W</name>
    <dbReference type="NCBI Taxonomy" id="3161137"/>
    <lineage>
        <taxon>Bacteria</taxon>
        <taxon>Pseudomonadati</taxon>
        <taxon>Pseudomonadota</taxon>
        <taxon>Alphaproteobacteria</taxon>
        <taxon>Caulobacterales</taxon>
        <taxon>Caulobacteraceae</taxon>
        <taxon>Caulobacter</taxon>
    </lineage>
</organism>
<accession>A0AB39KXB7</accession>
<dbReference type="InterPro" id="IPR050601">
    <property type="entry name" value="CPA3_antiporter_subunitC"/>
</dbReference>
<protein>
    <submittedName>
        <fullName evidence="9">NADH-quinone oxidoreductase subunit K</fullName>
        <ecNumber evidence="9">1.6.5.9</ecNumber>
    </submittedName>
</protein>
<dbReference type="RefSeq" id="WP_369062351.1">
    <property type="nucleotide sequence ID" value="NZ_CP158375.1"/>
</dbReference>
<dbReference type="EC" id="1.6.5.9" evidence="9"/>
<feature type="transmembrane region" description="Helical" evidence="8">
    <location>
        <begin position="6"/>
        <end position="22"/>
    </location>
</feature>
<dbReference type="GO" id="GO:0005886">
    <property type="term" value="C:plasma membrane"/>
    <property type="evidence" value="ECO:0007669"/>
    <property type="project" value="UniProtKB-SubCell"/>
</dbReference>
<dbReference type="InterPro" id="IPR039428">
    <property type="entry name" value="NUOK/Mnh_C1-like"/>
</dbReference>
<dbReference type="PANTHER" id="PTHR34583">
    <property type="entry name" value="ANTIPORTER SUBUNIT MNHC2-RELATED"/>
    <property type="match status" value="1"/>
</dbReference>
<evidence type="ECO:0000256" key="4">
    <source>
        <dbReference type="ARBA" id="ARBA00022692"/>
    </source>
</evidence>
<keyword evidence="3" id="KW-1003">Cell membrane</keyword>
<dbReference type="EMBL" id="CP158375">
    <property type="protein sequence ID" value="XDO98476.1"/>
    <property type="molecule type" value="Genomic_DNA"/>
</dbReference>
<sequence length="126" mass="13256">MTWLYALVGSAIIGCAIFMILSRNLVRMLLGLSLLATGTNLLLFTAGRIESPQPPIIAPGARVLGETADPIIQALILTAIVIGFALTVMLGVLVLRAWRTQASVDARQTGVAETKGSPRSREAADG</sequence>
<dbReference type="GO" id="GO:0050136">
    <property type="term" value="F:NADH dehydrogenase (quinone) (non-electrogenic) activity"/>
    <property type="evidence" value="ECO:0007669"/>
    <property type="project" value="UniProtKB-EC"/>
</dbReference>
<dbReference type="Pfam" id="PF00420">
    <property type="entry name" value="Oxidored_q2"/>
    <property type="match status" value="1"/>
</dbReference>
<evidence type="ECO:0000256" key="2">
    <source>
        <dbReference type="ARBA" id="ARBA00010388"/>
    </source>
</evidence>
<keyword evidence="4 8" id="KW-0812">Transmembrane</keyword>
<keyword evidence="6 8" id="KW-0472">Membrane</keyword>
<feature type="region of interest" description="Disordered" evidence="7">
    <location>
        <begin position="105"/>
        <end position="126"/>
    </location>
</feature>
<evidence type="ECO:0000256" key="7">
    <source>
        <dbReference type="SAM" id="MobiDB-lite"/>
    </source>
</evidence>
<evidence type="ECO:0000256" key="5">
    <source>
        <dbReference type="ARBA" id="ARBA00022989"/>
    </source>
</evidence>
<proteinExistence type="inferred from homology"/>
<reference evidence="9" key="1">
    <citation type="submission" date="2024-06" db="EMBL/GenBank/DDBJ databases">
        <title>Caulobacter inopinatus, sp. nov.</title>
        <authorList>
            <person name="Donachie S.P."/>
        </authorList>
    </citation>
    <scope>NUCLEOTIDE SEQUENCE</scope>
    <source>
        <strain evidence="9">73W</strain>
    </source>
</reference>
<evidence type="ECO:0000256" key="3">
    <source>
        <dbReference type="ARBA" id="ARBA00022475"/>
    </source>
</evidence>
<evidence type="ECO:0000256" key="8">
    <source>
        <dbReference type="SAM" id="Phobius"/>
    </source>
</evidence>
<keyword evidence="5 8" id="KW-1133">Transmembrane helix</keyword>
<evidence type="ECO:0000256" key="6">
    <source>
        <dbReference type="ARBA" id="ARBA00023136"/>
    </source>
</evidence>
<evidence type="ECO:0000313" key="9">
    <source>
        <dbReference type="EMBL" id="XDO98476.1"/>
    </source>
</evidence>
<comment type="subcellular location">
    <subcellularLocation>
        <location evidence="1">Cell membrane</location>
        <topology evidence="1">Multi-pass membrane protein</topology>
    </subcellularLocation>
</comment>
<feature type="transmembrane region" description="Helical" evidence="8">
    <location>
        <begin position="71"/>
        <end position="95"/>
    </location>
</feature>
<name>A0AB39KXB7_9CAUL</name>
<gene>
    <name evidence="9" type="ORF">ABOZ73_08695</name>
</gene>
<keyword evidence="9" id="KW-0560">Oxidoreductase</keyword>
<dbReference type="AlphaFoldDB" id="A0AB39KXB7"/>
<evidence type="ECO:0000256" key="1">
    <source>
        <dbReference type="ARBA" id="ARBA00004651"/>
    </source>
</evidence>
<comment type="similarity">
    <text evidence="2">Belongs to the CPA3 antiporters (TC 2.A.63) subunit C family.</text>
</comment>
<dbReference type="Gene3D" id="1.10.287.3510">
    <property type="match status" value="1"/>
</dbReference>